<accession>A0AAE9T0S4</accession>
<evidence type="ECO:0000256" key="1">
    <source>
        <dbReference type="SAM" id="Phobius"/>
    </source>
</evidence>
<dbReference type="InterPro" id="IPR006750">
    <property type="entry name" value="YdcZ"/>
</dbReference>
<dbReference type="KEGG" id="ppoo:LW347_17990"/>
<name>A0AAE9T0S4_9GAMM</name>
<feature type="transmembrane region" description="Helical" evidence="1">
    <location>
        <begin position="31"/>
        <end position="53"/>
    </location>
</feature>
<dbReference type="RefSeq" id="WP_258883048.1">
    <property type="nucleotide sequence ID" value="NZ_CP090065.1"/>
</dbReference>
<dbReference type="Proteomes" id="UP001059272">
    <property type="component" value="Chromosome"/>
</dbReference>
<dbReference type="EMBL" id="CP090065">
    <property type="protein sequence ID" value="UVO07717.1"/>
    <property type="molecule type" value="Genomic_DNA"/>
</dbReference>
<evidence type="ECO:0000313" key="3">
    <source>
        <dbReference type="Proteomes" id="UP001059272"/>
    </source>
</evidence>
<proteinExistence type="predicted"/>
<keyword evidence="1" id="KW-1133">Transmembrane helix</keyword>
<keyword evidence="1" id="KW-0812">Transmembrane</keyword>
<dbReference type="PANTHER" id="PTHR34821">
    <property type="entry name" value="INNER MEMBRANE PROTEIN YDCZ"/>
    <property type="match status" value="1"/>
</dbReference>
<reference evidence="2" key="1">
    <citation type="submission" date="2021-12" db="EMBL/GenBank/DDBJ databases">
        <title>Genome sequence of novel Pectobacterium sp. causing blackleg.</title>
        <authorList>
            <person name="Wang J."/>
        </authorList>
    </citation>
    <scope>NUCLEOTIDE SEQUENCE</scope>
    <source>
        <strain evidence="2">BY21311</strain>
    </source>
</reference>
<evidence type="ECO:0000313" key="2">
    <source>
        <dbReference type="EMBL" id="UVO07717.1"/>
    </source>
</evidence>
<gene>
    <name evidence="2" type="ORF">LW347_17990</name>
</gene>
<feature type="transmembrane region" description="Helical" evidence="1">
    <location>
        <begin position="88"/>
        <end position="109"/>
    </location>
</feature>
<dbReference type="Pfam" id="PF04657">
    <property type="entry name" value="DMT_YdcZ"/>
    <property type="match status" value="1"/>
</dbReference>
<feature type="transmembrane region" description="Helical" evidence="1">
    <location>
        <begin position="121"/>
        <end position="140"/>
    </location>
</feature>
<dbReference type="AlphaFoldDB" id="A0AAE9T0S4"/>
<keyword evidence="1" id="KW-0472">Membrane</keyword>
<dbReference type="GO" id="GO:0005886">
    <property type="term" value="C:plasma membrane"/>
    <property type="evidence" value="ECO:0007669"/>
    <property type="project" value="TreeGrafter"/>
</dbReference>
<sequence length="146" mass="15714">MLLFFVMIALSNGLCIILSRAINGRLALVRNAFYASLINHVIGFIFLSVITLFASSTFAIDVTNIPLIAFLGGVIGAFFVVINSYVLPLLGVTFTTVLAISGQVISSVVTDIIQHGLPKNIHLQLLGITLILVAIGLRYIKKADQN</sequence>
<organism evidence="2 3">
    <name type="scientific">Pectobacterium polonicum</name>
    <dbReference type="NCBI Taxonomy" id="2485124"/>
    <lineage>
        <taxon>Bacteria</taxon>
        <taxon>Pseudomonadati</taxon>
        <taxon>Pseudomonadota</taxon>
        <taxon>Gammaproteobacteria</taxon>
        <taxon>Enterobacterales</taxon>
        <taxon>Pectobacteriaceae</taxon>
        <taxon>Pectobacterium</taxon>
    </lineage>
</organism>
<protein>
    <submittedName>
        <fullName evidence="2">DMT family transporter</fullName>
    </submittedName>
</protein>
<feature type="transmembrane region" description="Helical" evidence="1">
    <location>
        <begin position="65"/>
        <end position="82"/>
    </location>
</feature>
<dbReference type="PANTHER" id="PTHR34821:SF2">
    <property type="entry name" value="INNER MEMBRANE PROTEIN YDCZ"/>
    <property type="match status" value="1"/>
</dbReference>